<accession>A0ABW3LCD4</accession>
<feature type="transmembrane region" description="Helical" evidence="1">
    <location>
        <begin position="46"/>
        <end position="70"/>
    </location>
</feature>
<proteinExistence type="predicted"/>
<feature type="transmembrane region" description="Helical" evidence="1">
    <location>
        <begin position="20"/>
        <end position="40"/>
    </location>
</feature>
<protein>
    <recommendedName>
        <fullName evidence="4">ABC-2 family transporter protein</fullName>
    </recommendedName>
</protein>
<gene>
    <name evidence="2" type="ORF">ACFQ1X_12480</name>
</gene>
<feature type="transmembrane region" description="Helical" evidence="1">
    <location>
        <begin position="91"/>
        <end position="119"/>
    </location>
</feature>
<evidence type="ECO:0000313" key="3">
    <source>
        <dbReference type="Proteomes" id="UP001597109"/>
    </source>
</evidence>
<dbReference type="EMBL" id="JBHTKI010000019">
    <property type="protein sequence ID" value="MFD1032248.1"/>
    <property type="molecule type" value="Genomic_DNA"/>
</dbReference>
<dbReference type="Proteomes" id="UP001597109">
    <property type="component" value="Unassembled WGS sequence"/>
</dbReference>
<evidence type="ECO:0000313" key="2">
    <source>
        <dbReference type="EMBL" id="MFD1032248.1"/>
    </source>
</evidence>
<keyword evidence="1" id="KW-1133">Transmembrane helix</keyword>
<evidence type="ECO:0000256" key="1">
    <source>
        <dbReference type="SAM" id="Phobius"/>
    </source>
</evidence>
<organism evidence="2 3">
    <name type="scientific">Metaplanococcus flavidus</name>
    <dbReference type="NCBI Taxonomy" id="569883"/>
    <lineage>
        <taxon>Bacteria</taxon>
        <taxon>Bacillati</taxon>
        <taxon>Bacillota</taxon>
        <taxon>Bacilli</taxon>
        <taxon>Bacillales</taxon>
        <taxon>Caryophanaceae</taxon>
        <taxon>Metaplanococcus</taxon>
    </lineage>
</organism>
<feature type="transmembrane region" description="Helical" evidence="1">
    <location>
        <begin position="166"/>
        <end position="183"/>
    </location>
</feature>
<keyword evidence="1" id="KW-0812">Transmembrane</keyword>
<feature type="transmembrane region" description="Helical" evidence="1">
    <location>
        <begin position="228"/>
        <end position="249"/>
    </location>
</feature>
<reference evidence="3" key="1">
    <citation type="journal article" date="2019" name="Int. J. Syst. Evol. Microbiol.">
        <title>The Global Catalogue of Microorganisms (GCM) 10K type strain sequencing project: providing services to taxonomists for standard genome sequencing and annotation.</title>
        <authorList>
            <consortium name="The Broad Institute Genomics Platform"/>
            <consortium name="The Broad Institute Genome Sequencing Center for Infectious Disease"/>
            <person name="Wu L."/>
            <person name="Ma J."/>
        </authorList>
    </citation>
    <scope>NUCLEOTIDE SEQUENCE [LARGE SCALE GENOMIC DNA]</scope>
    <source>
        <strain evidence="3">CCUG 56756</strain>
    </source>
</reference>
<name>A0ABW3LCD4_9BACL</name>
<comment type="caution">
    <text evidence="2">The sequence shown here is derived from an EMBL/GenBank/DDBJ whole genome shotgun (WGS) entry which is preliminary data.</text>
</comment>
<evidence type="ECO:0008006" key="4">
    <source>
        <dbReference type="Google" id="ProtNLM"/>
    </source>
</evidence>
<keyword evidence="1" id="KW-0472">Membrane</keyword>
<sequence>MMSQFRGLLMKDWTIIKGYVLLVLLLDIIIPLGSAMLFPFESFLGLLVYSGTVMLLHTLVPIVLLSILFTKEMDHPDIFFHSSASIHKINASKFGIVFLATALSLLWTSLLTFVSMLFAPDLIEMENLLPFGAAFVAVILFFSVLVAIVYYFYLTLFYTMKPKIGSFAYIVTFGLFIFGLEMWDRVMATKLYIAATDFWVIRLDKSEFLTNIAHGLMLSFENRATLQVGQLLVTALLLVFLYLLTAYWFEKKVRA</sequence>
<keyword evidence="3" id="KW-1185">Reference proteome</keyword>
<feature type="transmembrane region" description="Helical" evidence="1">
    <location>
        <begin position="131"/>
        <end position="154"/>
    </location>
</feature>